<dbReference type="RefSeq" id="WP_406695823.1">
    <property type="nucleotide sequence ID" value="NZ_CP155447.1"/>
</dbReference>
<dbReference type="EMBL" id="CP155447">
    <property type="protein sequence ID" value="XBH03084.1"/>
    <property type="molecule type" value="Genomic_DNA"/>
</dbReference>
<dbReference type="PANTHER" id="PTHR23308">
    <property type="entry name" value="NUCLEAR INHIBITOR OF PROTEIN PHOSPHATASE-1"/>
    <property type="match status" value="1"/>
</dbReference>
<dbReference type="InterPro" id="IPR000253">
    <property type="entry name" value="FHA_dom"/>
</dbReference>
<evidence type="ECO:0000256" key="1">
    <source>
        <dbReference type="SAM" id="MobiDB-lite"/>
    </source>
</evidence>
<name>A0AAU7CDJ3_9BACT</name>
<dbReference type="SMART" id="SM00240">
    <property type="entry name" value="FHA"/>
    <property type="match status" value="1"/>
</dbReference>
<gene>
    <name evidence="3" type="ORF">V5E97_32975</name>
</gene>
<protein>
    <submittedName>
        <fullName evidence="3">FHA domain-containing protein</fullName>
    </submittedName>
</protein>
<organism evidence="3">
    <name type="scientific">Singulisphaera sp. Ch08</name>
    <dbReference type="NCBI Taxonomy" id="3120278"/>
    <lineage>
        <taxon>Bacteria</taxon>
        <taxon>Pseudomonadati</taxon>
        <taxon>Planctomycetota</taxon>
        <taxon>Planctomycetia</taxon>
        <taxon>Isosphaerales</taxon>
        <taxon>Isosphaeraceae</taxon>
        <taxon>Singulisphaera</taxon>
    </lineage>
</organism>
<evidence type="ECO:0000313" key="3">
    <source>
        <dbReference type="EMBL" id="XBH03084.1"/>
    </source>
</evidence>
<accession>A0AAU7CDJ3</accession>
<dbReference type="CDD" id="cd00060">
    <property type="entry name" value="FHA"/>
    <property type="match status" value="1"/>
</dbReference>
<reference evidence="3" key="1">
    <citation type="submission" date="2024-05" db="EMBL/GenBank/DDBJ databases">
        <title>Planctomycetes of the genus Singulisphaera possess chitinolytic capabilities.</title>
        <authorList>
            <person name="Ivanova A."/>
        </authorList>
    </citation>
    <scope>NUCLEOTIDE SEQUENCE</scope>
    <source>
        <strain evidence="3">Ch08T</strain>
    </source>
</reference>
<dbReference type="Gene3D" id="2.60.200.20">
    <property type="match status" value="1"/>
</dbReference>
<feature type="compositionally biased region" description="Basic and acidic residues" evidence="1">
    <location>
        <begin position="161"/>
        <end position="173"/>
    </location>
</feature>
<dbReference type="PROSITE" id="PS50006">
    <property type="entry name" value="FHA_DOMAIN"/>
    <property type="match status" value="1"/>
</dbReference>
<dbReference type="SUPFAM" id="SSF49879">
    <property type="entry name" value="SMAD/FHA domain"/>
    <property type="match status" value="1"/>
</dbReference>
<sequence>MDFQLLIVRGRGASTTIKLTDGVTTVGRQDDCQLRIKSSQVSRKHCELFEKKGLLLVKDLGSSNGTFVNGKRIQEQQVLEPGDELTIGQLLFKVAKVGEAPANAPSSPTVKPGDTAVVEAIPTSEDDEFEIDFDVDVDAPSPETIPTVDEVAAQGAVAAEPKTEPKQKSEKQPAAKTPAEPDNLLGDDAIADFLLDIKFDED</sequence>
<feature type="domain" description="FHA" evidence="2">
    <location>
        <begin position="24"/>
        <end position="73"/>
    </location>
</feature>
<dbReference type="Pfam" id="PF00498">
    <property type="entry name" value="FHA"/>
    <property type="match status" value="1"/>
</dbReference>
<dbReference type="AlphaFoldDB" id="A0AAU7CDJ3"/>
<evidence type="ECO:0000259" key="2">
    <source>
        <dbReference type="PROSITE" id="PS50006"/>
    </source>
</evidence>
<feature type="region of interest" description="Disordered" evidence="1">
    <location>
        <begin position="153"/>
        <end position="187"/>
    </location>
</feature>
<dbReference type="InterPro" id="IPR050923">
    <property type="entry name" value="Cell_Proc_Reg/RNA_Proc"/>
</dbReference>
<proteinExistence type="predicted"/>
<dbReference type="InterPro" id="IPR008984">
    <property type="entry name" value="SMAD_FHA_dom_sf"/>
</dbReference>